<sequence length="83" mass="9448">MGVRVLEALIAESPMLEIEDLPSIEEVVITTYDDTDGRDFVKLLTGLARVRKLNLEIQVSRFLYATPDLTFLFVIHTLALWLV</sequence>
<protein>
    <submittedName>
        <fullName evidence="1">Uncharacterized protein</fullName>
    </submittedName>
</protein>
<dbReference type="Gramene" id="KQL02097">
    <property type="protein sequence ID" value="KQL02097"/>
    <property type="gene ID" value="SETIT_016011mg"/>
</dbReference>
<keyword evidence="2" id="KW-1185">Reference proteome</keyword>
<reference evidence="1" key="2">
    <citation type="submission" date="2018-08" db="UniProtKB">
        <authorList>
            <consortium name="EnsemblPlants"/>
        </authorList>
    </citation>
    <scope>IDENTIFICATION</scope>
    <source>
        <strain evidence="1">Yugu1</strain>
    </source>
</reference>
<evidence type="ECO:0000313" key="2">
    <source>
        <dbReference type="Proteomes" id="UP000004995"/>
    </source>
</evidence>
<organism evidence="1 2">
    <name type="scientific">Setaria italica</name>
    <name type="common">Foxtail millet</name>
    <name type="synonym">Panicum italicum</name>
    <dbReference type="NCBI Taxonomy" id="4555"/>
    <lineage>
        <taxon>Eukaryota</taxon>
        <taxon>Viridiplantae</taxon>
        <taxon>Streptophyta</taxon>
        <taxon>Embryophyta</taxon>
        <taxon>Tracheophyta</taxon>
        <taxon>Spermatophyta</taxon>
        <taxon>Magnoliopsida</taxon>
        <taxon>Liliopsida</taxon>
        <taxon>Poales</taxon>
        <taxon>Poaceae</taxon>
        <taxon>PACMAD clade</taxon>
        <taxon>Panicoideae</taxon>
        <taxon>Panicodae</taxon>
        <taxon>Paniceae</taxon>
        <taxon>Cenchrinae</taxon>
        <taxon>Setaria</taxon>
    </lineage>
</organism>
<dbReference type="Proteomes" id="UP000004995">
    <property type="component" value="Unassembled WGS sequence"/>
</dbReference>
<dbReference type="InParanoid" id="K3YP19"/>
<reference evidence="2" key="1">
    <citation type="journal article" date="2012" name="Nat. Biotechnol.">
        <title>Reference genome sequence of the model plant Setaria.</title>
        <authorList>
            <person name="Bennetzen J.L."/>
            <person name="Schmutz J."/>
            <person name="Wang H."/>
            <person name="Percifield R."/>
            <person name="Hawkins J."/>
            <person name="Pontaroli A.C."/>
            <person name="Estep M."/>
            <person name="Feng L."/>
            <person name="Vaughn J.N."/>
            <person name="Grimwood J."/>
            <person name="Jenkins J."/>
            <person name="Barry K."/>
            <person name="Lindquist E."/>
            <person name="Hellsten U."/>
            <person name="Deshpande S."/>
            <person name="Wang X."/>
            <person name="Wu X."/>
            <person name="Mitros T."/>
            <person name="Triplett J."/>
            <person name="Yang X."/>
            <person name="Ye C.Y."/>
            <person name="Mauro-Herrera M."/>
            <person name="Wang L."/>
            <person name="Li P."/>
            <person name="Sharma M."/>
            <person name="Sharma R."/>
            <person name="Ronald P.C."/>
            <person name="Panaud O."/>
            <person name="Kellogg E.A."/>
            <person name="Brutnell T.P."/>
            <person name="Doust A.N."/>
            <person name="Tuskan G.A."/>
            <person name="Rokhsar D."/>
            <person name="Devos K.M."/>
        </authorList>
    </citation>
    <scope>NUCLEOTIDE SEQUENCE [LARGE SCALE GENOMIC DNA]</scope>
    <source>
        <strain evidence="2">cv. Yugu1</strain>
    </source>
</reference>
<evidence type="ECO:0000313" key="1">
    <source>
        <dbReference type="EnsemblPlants" id="KQL02097"/>
    </source>
</evidence>
<name>K3YP19_SETIT</name>
<accession>K3YP19</accession>
<proteinExistence type="predicted"/>
<dbReference type="EnsemblPlants" id="KQL02097">
    <property type="protein sequence ID" value="KQL02097"/>
    <property type="gene ID" value="SETIT_016011mg"/>
</dbReference>
<dbReference type="HOGENOM" id="CLU_2546917_0_0_1"/>
<dbReference type="AlphaFoldDB" id="K3YP19"/>
<dbReference type="EMBL" id="AGNK02003915">
    <property type="status" value="NOT_ANNOTATED_CDS"/>
    <property type="molecule type" value="Genomic_DNA"/>
</dbReference>